<reference evidence="1 2" key="1">
    <citation type="journal article" date="2019" name="Environ. Microbiol.">
        <title>At the nexus of three kingdoms: the genome of the mycorrhizal fungus Gigaspora margarita provides insights into plant, endobacterial and fungal interactions.</title>
        <authorList>
            <person name="Venice F."/>
            <person name="Ghignone S."/>
            <person name="Salvioli di Fossalunga A."/>
            <person name="Amselem J."/>
            <person name="Novero M."/>
            <person name="Xianan X."/>
            <person name="Sedzielewska Toro K."/>
            <person name="Morin E."/>
            <person name="Lipzen A."/>
            <person name="Grigoriev I.V."/>
            <person name="Henrissat B."/>
            <person name="Martin F.M."/>
            <person name="Bonfante P."/>
        </authorList>
    </citation>
    <scope>NUCLEOTIDE SEQUENCE [LARGE SCALE GENOMIC DNA]</scope>
    <source>
        <strain evidence="1 2">BEG34</strain>
    </source>
</reference>
<name>A0A8H4ALQ5_GIGMA</name>
<evidence type="ECO:0000313" key="1">
    <source>
        <dbReference type="EMBL" id="KAF0511302.1"/>
    </source>
</evidence>
<sequence>MNDAIEIYNVENCYRNGIGTEKNEQEAFSYYHKSANMENILVIYLVRICYKQKIRVEDDNKAFSYYLKSAEMRFHYGLNQVSSFYLYEYKNIVEKDKHKAYIYLKQDHNF</sequence>
<dbReference type="AlphaFoldDB" id="A0A8H4ALQ5"/>
<keyword evidence="2" id="KW-1185">Reference proteome</keyword>
<comment type="caution">
    <text evidence="1">The sequence shown here is derived from an EMBL/GenBank/DDBJ whole genome shotgun (WGS) entry which is preliminary data.</text>
</comment>
<gene>
    <name evidence="1" type="ORF">F8M41_018288</name>
</gene>
<organism evidence="1 2">
    <name type="scientific">Gigaspora margarita</name>
    <dbReference type="NCBI Taxonomy" id="4874"/>
    <lineage>
        <taxon>Eukaryota</taxon>
        <taxon>Fungi</taxon>
        <taxon>Fungi incertae sedis</taxon>
        <taxon>Mucoromycota</taxon>
        <taxon>Glomeromycotina</taxon>
        <taxon>Glomeromycetes</taxon>
        <taxon>Diversisporales</taxon>
        <taxon>Gigasporaceae</taxon>
        <taxon>Gigaspora</taxon>
    </lineage>
</organism>
<dbReference type="InterPro" id="IPR011990">
    <property type="entry name" value="TPR-like_helical_dom_sf"/>
</dbReference>
<evidence type="ECO:0000313" key="2">
    <source>
        <dbReference type="Proteomes" id="UP000439903"/>
    </source>
</evidence>
<dbReference type="Gene3D" id="1.25.40.10">
    <property type="entry name" value="Tetratricopeptide repeat domain"/>
    <property type="match status" value="1"/>
</dbReference>
<dbReference type="OrthoDB" id="2231583at2759"/>
<accession>A0A8H4ALQ5</accession>
<dbReference type="SUPFAM" id="SSF81901">
    <property type="entry name" value="HCP-like"/>
    <property type="match status" value="1"/>
</dbReference>
<dbReference type="Proteomes" id="UP000439903">
    <property type="component" value="Unassembled WGS sequence"/>
</dbReference>
<dbReference type="Pfam" id="PF08238">
    <property type="entry name" value="Sel1"/>
    <property type="match status" value="3"/>
</dbReference>
<protein>
    <submittedName>
        <fullName evidence="1">HCP-like protein</fullName>
    </submittedName>
</protein>
<proteinExistence type="predicted"/>
<dbReference type="InterPro" id="IPR006597">
    <property type="entry name" value="Sel1-like"/>
</dbReference>
<dbReference type="EMBL" id="WTPW01000440">
    <property type="protein sequence ID" value="KAF0511302.1"/>
    <property type="molecule type" value="Genomic_DNA"/>
</dbReference>